<feature type="compositionally biased region" description="Low complexity" evidence="1">
    <location>
        <begin position="285"/>
        <end position="314"/>
    </location>
</feature>
<feature type="compositionally biased region" description="Pro residues" evidence="1">
    <location>
        <begin position="404"/>
        <end position="422"/>
    </location>
</feature>
<keyword evidence="3" id="KW-1185">Reference proteome</keyword>
<evidence type="ECO:0000256" key="1">
    <source>
        <dbReference type="SAM" id="MobiDB-lite"/>
    </source>
</evidence>
<evidence type="ECO:0000313" key="2">
    <source>
        <dbReference type="EMBL" id="KAJ7300906.1"/>
    </source>
</evidence>
<dbReference type="PRINTS" id="PR01217">
    <property type="entry name" value="PRICHEXTENSN"/>
</dbReference>
<dbReference type="AlphaFoldDB" id="A0AAD6YX14"/>
<gene>
    <name evidence="2" type="ORF">DFH08DRAFT_979208</name>
</gene>
<feature type="region of interest" description="Disordered" evidence="1">
    <location>
        <begin position="285"/>
        <end position="336"/>
    </location>
</feature>
<dbReference type="Proteomes" id="UP001218218">
    <property type="component" value="Unassembled WGS sequence"/>
</dbReference>
<name>A0AAD6YX14_9AGAR</name>
<evidence type="ECO:0000313" key="3">
    <source>
        <dbReference type="Proteomes" id="UP001218218"/>
    </source>
</evidence>
<protein>
    <submittedName>
        <fullName evidence="2">Uncharacterized protein</fullName>
    </submittedName>
</protein>
<proteinExistence type="predicted"/>
<dbReference type="EMBL" id="JARIHO010000149">
    <property type="protein sequence ID" value="KAJ7300906.1"/>
    <property type="molecule type" value="Genomic_DNA"/>
</dbReference>
<sequence>MARPANEESVVYIQCQYIHYFALLWLYIYDAHGCTRLLPRHLWSLYNGAAPRKNRQNPKAHTVISFSQHARTLVVVETVRLSAGSELQVCRLIYRRGGSDTHRRPPPPAPHLPRPRIRVPLHVLHVARTTTAGAPLRPRSSPSFALSSHSHLSGATPAALLTSPQPTDDPLFASLPPATPVPTRIAPLPVQHPDRAPPGIRASKWPHDHSGHPRLHPRKLHLRRLFSARPTLNTFLPSPHSLLPRFPPHTTEHNHRLGAASNAPLDSTLPAHGYALPSFVAPRPCSTSPTRSSFPTPRSALSSTSSARSYSSPAGLPPRESRPAHTPPTPHPRGGFPVPIVIGDAYSPLGGADPSLLLVAAHGARCPRGPPVSARSPLARPSTRLSPLVHAITLNSPQSTSSILPPPPTPLPPPPPPSPCPDRPSHATPTDTSLSLALRIQLPGARPTLRPGSTDDAMPPSLPHTST</sequence>
<feature type="region of interest" description="Disordered" evidence="1">
    <location>
        <begin position="396"/>
        <end position="467"/>
    </location>
</feature>
<comment type="caution">
    <text evidence="2">The sequence shown here is derived from an EMBL/GenBank/DDBJ whole genome shotgun (WGS) entry which is preliminary data.</text>
</comment>
<organism evidence="2 3">
    <name type="scientific">Mycena albidolilacea</name>
    <dbReference type="NCBI Taxonomy" id="1033008"/>
    <lineage>
        <taxon>Eukaryota</taxon>
        <taxon>Fungi</taxon>
        <taxon>Dikarya</taxon>
        <taxon>Basidiomycota</taxon>
        <taxon>Agaricomycotina</taxon>
        <taxon>Agaricomycetes</taxon>
        <taxon>Agaricomycetidae</taxon>
        <taxon>Agaricales</taxon>
        <taxon>Marasmiineae</taxon>
        <taxon>Mycenaceae</taxon>
        <taxon>Mycena</taxon>
    </lineage>
</organism>
<reference evidence="2" key="1">
    <citation type="submission" date="2023-03" db="EMBL/GenBank/DDBJ databases">
        <title>Massive genome expansion in bonnet fungi (Mycena s.s.) driven by repeated elements and novel gene families across ecological guilds.</title>
        <authorList>
            <consortium name="Lawrence Berkeley National Laboratory"/>
            <person name="Harder C.B."/>
            <person name="Miyauchi S."/>
            <person name="Viragh M."/>
            <person name="Kuo A."/>
            <person name="Thoen E."/>
            <person name="Andreopoulos B."/>
            <person name="Lu D."/>
            <person name="Skrede I."/>
            <person name="Drula E."/>
            <person name="Henrissat B."/>
            <person name="Morin E."/>
            <person name="Kohler A."/>
            <person name="Barry K."/>
            <person name="LaButti K."/>
            <person name="Morin E."/>
            <person name="Salamov A."/>
            <person name="Lipzen A."/>
            <person name="Mereny Z."/>
            <person name="Hegedus B."/>
            <person name="Baldrian P."/>
            <person name="Stursova M."/>
            <person name="Weitz H."/>
            <person name="Taylor A."/>
            <person name="Grigoriev I.V."/>
            <person name="Nagy L.G."/>
            <person name="Martin F."/>
            <person name="Kauserud H."/>
        </authorList>
    </citation>
    <scope>NUCLEOTIDE SEQUENCE</scope>
    <source>
        <strain evidence="2">CBHHK002</strain>
    </source>
</reference>
<feature type="region of interest" description="Disordered" evidence="1">
    <location>
        <begin position="245"/>
        <end position="264"/>
    </location>
</feature>
<accession>A0AAD6YX14</accession>